<feature type="region of interest" description="Disordered" evidence="1">
    <location>
        <begin position="161"/>
        <end position="196"/>
    </location>
</feature>
<evidence type="ECO:0008006" key="4">
    <source>
        <dbReference type="Google" id="ProtNLM"/>
    </source>
</evidence>
<name>A0A8H6XDE8_9AGAR</name>
<gene>
    <name evidence="2" type="ORF">MVEN_01982500</name>
</gene>
<evidence type="ECO:0000313" key="3">
    <source>
        <dbReference type="Proteomes" id="UP000620124"/>
    </source>
</evidence>
<comment type="caution">
    <text evidence="2">The sequence shown here is derived from an EMBL/GenBank/DDBJ whole genome shotgun (WGS) entry which is preliminary data.</text>
</comment>
<protein>
    <recommendedName>
        <fullName evidence="4">HECT domain-containing protein</fullName>
    </recommendedName>
</protein>
<proteinExistence type="predicted"/>
<reference evidence="2" key="1">
    <citation type="submission" date="2020-05" db="EMBL/GenBank/DDBJ databases">
        <title>Mycena genomes resolve the evolution of fungal bioluminescence.</title>
        <authorList>
            <person name="Tsai I.J."/>
        </authorList>
    </citation>
    <scope>NUCLEOTIDE SEQUENCE</scope>
    <source>
        <strain evidence="2">CCC161011</strain>
    </source>
</reference>
<dbReference type="AlphaFoldDB" id="A0A8H6XDE8"/>
<sequence>MGVPWVAYGSPMGHPWFAALCWPPPKSEVIYSTRQWISYSFAPYLLPVPMSRLNDPGFQEYLQQRQEERDYQVYLTQQAVSATQPAPSTSQPAAPASQQPMAGSTPETVPRPARVTQSYTSARALPPPQNQVMVAPSSYAPFLGASTLAPSSSSLNTNHVNQARLTSSSRTTLPRRVSQRPAGRPLGSTSREAPTVASEFGPRIDSCVFLGPDRERMFRLSVQVYPPMLEDTRMTPVVFHALKTDWTNMLEFHNLLFTYELSAATPVQELLQHVLTDLRRRGYSFPPIHHFGDTTGSPISHVQLLALVNKGKANHNQIKLTPVVKDWEHTIDHLAADKNHFAAPDLCIEKAPNRASRFVIRIMPMVSPLFFYDGRIKHSCVSEVVYSRFPCDGGSLRPPRPAGCDCEEGELVGEEDLGDEGMTRQILVPRRHPPLNSPISAAPRYPVPPLLYRARARLAPSCSPSMLHPALPDLDCGRLRARQRRPRSNHLACPRRLLGLSQVRFGTKTVSSFKNETPTLSSTLKRSPTAFTGLLPWGGTAPPLEIQGVDVNDAARLMKEVIVKCGEDGDYGRVLVKAHQRLFSLQYPHSASGPGVEREVLWTLYSSFDLETLLMPREDGFHTIRPLFTSPDIPVPASRLEQLRCLGAVTALLLISGQWPAPFDPAIFQFLTHGANLHSLHPTFVGEWHPRLRRLLLDLIELGPNDSLAPFESDLVNYLDTNASHYRERDLATHQALPPLILYTATLGPASFKHPEWIAFHDGFQLKCPRSGFTFPRMVKLFNGGSEAFLSVLASSYISDADVFLSAARFLTPNNTTLWTMSLHAHTGEASLTFQDVFERFLRGSGIPCLSKFEGARGSFPTIVDLSRMDKPGWRGQMVAWAATGSPFVDLAADMIEIGPIATNDPMYASQESELYASAGTICFRTCTRSMRYPVDYLLRLAAAEYDEDSEPASFQEAYDFWVLRECLLTIGRHSMA</sequence>
<keyword evidence="3" id="KW-1185">Reference proteome</keyword>
<dbReference type="OrthoDB" id="3214991at2759"/>
<dbReference type="EMBL" id="JACAZI010000020">
    <property type="protein sequence ID" value="KAF7339062.1"/>
    <property type="molecule type" value="Genomic_DNA"/>
</dbReference>
<feature type="compositionally biased region" description="Low complexity" evidence="1">
    <location>
        <begin position="81"/>
        <end position="100"/>
    </location>
</feature>
<accession>A0A8H6XDE8</accession>
<evidence type="ECO:0000256" key="1">
    <source>
        <dbReference type="SAM" id="MobiDB-lite"/>
    </source>
</evidence>
<feature type="region of interest" description="Disordered" evidence="1">
    <location>
        <begin position="80"/>
        <end position="113"/>
    </location>
</feature>
<evidence type="ECO:0000313" key="2">
    <source>
        <dbReference type="EMBL" id="KAF7339062.1"/>
    </source>
</evidence>
<feature type="compositionally biased region" description="Polar residues" evidence="1">
    <location>
        <begin position="161"/>
        <end position="172"/>
    </location>
</feature>
<organism evidence="2 3">
    <name type="scientific">Mycena venus</name>
    <dbReference type="NCBI Taxonomy" id="2733690"/>
    <lineage>
        <taxon>Eukaryota</taxon>
        <taxon>Fungi</taxon>
        <taxon>Dikarya</taxon>
        <taxon>Basidiomycota</taxon>
        <taxon>Agaricomycotina</taxon>
        <taxon>Agaricomycetes</taxon>
        <taxon>Agaricomycetidae</taxon>
        <taxon>Agaricales</taxon>
        <taxon>Marasmiineae</taxon>
        <taxon>Mycenaceae</taxon>
        <taxon>Mycena</taxon>
    </lineage>
</organism>
<dbReference type="Proteomes" id="UP000620124">
    <property type="component" value="Unassembled WGS sequence"/>
</dbReference>